<dbReference type="InterPro" id="IPR017512">
    <property type="entry name" value="PQQ_MeOH/EtOH_DH"/>
</dbReference>
<dbReference type="NCBIfam" id="TIGR03075">
    <property type="entry name" value="PQQ_enz_alc_DH"/>
    <property type="match status" value="1"/>
</dbReference>
<dbReference type="EMBL" id="FNZN01000004">
    <property type="protein sequence ID" value="SEL48492.1"/>
    <property type="molecule type" value="Genomic_DNA"/>
</dbReference>
<evidence type="ECO:0000256" key="5">
    <source>
        <dbReference type="ARBA" id="ARBA00022723"/>
    </source>
</evidence>
<dbReference type="OrthoDB" id="7012117at2"/>
<evidence type="ECO:0000256" key="7">
    <source>
        <dbReference type="ARBA" id="ARBA00022837"/>
    </source>
</evidence>
<dbReference type="GO" id="GO:0016614">
    <property type="term" value="F:oxidoreductase activity, acting on CH-OH group of donors"/>
    <property type="evidence" value="ECO:0007669"/>
    <property type="project" value="InterPro"/>
</dbReference>
<dbReference type="InterPro" id="IPR036909">
    <property type="entry name" value="Cyt_c-like_dom_sf"/>
</dbReference>
<keyword evidence="14" id="KW-1185">Reference proteome</keyword>
<dbReference type="Gene3D" id="1.10.760.10">
    <property type="entry name" value="Cytochrome c-like domain"/>
    <property type="match status" value="1"/>
</dbReference>
<dbReference type="SUPFAM" id="SSF46626">
    <property type="entry name" value="Cytochrome c"/>
    <property type="match status" value="1"/>
</dbReference>
<keyword evidence="10" id="KW-1015">Disulfide bond</keyword>
<keyword evidence="6" id="KW-0732">Signal</keyword>
<dbReference type="InterPro" id="IPR009056">
    <property type="entry name" value="Cyt_c-like_dom"/>
</dbReference>
<protein>
    <submittedName>
        <fullName evidence="13">Quinohemoprotein ethanol dehydrogenase</fullName>
    </submittedName>
</protein>
<dbReference type="PANTHER" id="PTHR32303:SF20">
    <property type="entry name" value="QUINOPROTEIN ETHANOL DEHYDROGENASE"/>
    <property type="match status" value="1"/>
</dbReference>
<evidence type="ECO:0000256" key="4">
    <source>
        <dbReference type="ARBA" id="ARBA00022617"/>
    </source>
</evidence>
<gene>
    <name evidence="13" type="ORF">SAMN04488008_10411</name>
</gene>
<dbReference type="InterPro" id="IPR011047">
    <property type="entry name" value="Quinoprotein_ADH-like_sf"/>
</dbReference>
<reference evidence="14" key="1">
    <citation type="submission" date="2016-10" db="EMBL/GenBank/DDBJ databases">
        <authorList>
            <person name="Varghese N."/>
            <person name="Submissions S."/>
        </authorList>
    </citation>
    <scope>NUCLEOTIDE SEQUENCE [LARGE SCALE GENOMIC DNA]</scope>
    <source>
        <strain evidence="14">DSM 16471</strain>
    </source>
</reference>
<dbReference type="GO" id="GO:0009055">
    <property type="term" value="F:electron transfer activity"/>
    <property type="evidence" value="ECO:0007669"/>
    <property type="project" value="InterPro"/>
</dbReference>
<dbReference type="PANTHER" id="PTHR32303">
    <property type="entry name" value="QUINOPROTEIN ALCOHOL DEHYDROGENASE (CYTOCHROME C)"/>
    <property type="match status" value="1"/>
</dbReference>
<evidence type="ECO:0000313" key="14">
    <source>
        <dbReference type="Proteomes" id="UP000198990"/>
    </source>
</evidence>
<keyword evidence="8" id="KW-0560">Oxidoreductase</keyword>
<evidence type="ECO:0000256" key="3">
    <source>
        <dbReference type="ARBA" id="ARBA00008156"/>
    </source>
</evidence>
<dbReference type="SUPFAM" id="SSF50998">
    <property type="entry name" value="Quinoprotein alcohol dehydrogenase-like"/>
    <property type="match status" value="1"/>
</dbReference>
<organism evidence="13 14">
    <name type="scientific">Maribacter orientalis</name>
    <dbReference type="NCBI Taxonomy" id="228957"/>
    <lineage>
        <taxon>Bacteria</taxon>
        <taxon>Pseudomonadati</taxon>
        <taxon>Bacteroidota</taxon>
        <taxon>Flavobacteriia</taxon>
        <taxon>Flavobacteriales</taxon>
        <taxon>Flavobacteriaceae</taxon>
        <taxon>Maribacter</taxon>
    </lineage>
</organism>
<sequence>MKKSKFYILTILISCAFINCKKTPNSGSPDHIKNITNGIDDDKLATVETIENEWLTHGGNYKEDRYSSLNQINKSTIDSLGLVWSINLGTTRGLEATPLVVDGIMYLTGTWSMVYAIDVRKGEVIWTFDPEVPREYGEKGCCGVVNRGVALYKGKVYLGAFDGRLIAIDAATGKKEWEVLTVNQNKGYTITGAPRIVKGNIVIGNGGAEYGVRGYITAYDAITGEQVWRFYTVPDNPQNGFESDAMKKAANTWTGEWWKFGGGGTAWDAIVFDPELNQLYIGTGNGSPWNREIRSPGGGDNLYLSSIVSLNPDNGEMNWYYQTTPGESWDYTATQPIILADLEIENKPRKVLMQAPKNGFFYVIDRTNGDFISGEPFVYTNWAKKIDYETGRPIESSFARYKDVNAYIAPHPIGAHNWHPMAFNKSTGLVYIPAREGSNFYGQNKKFEFIDDGKSWNTGTGYDANSPVVQDSLIPETVGKLIAWDPVKQREIWSVTHQSSWNAGVLTTKDLVFQGTGEGDFKIYDAMTGDKLWDFPLQTGIVAPPITYMVDGTQYVTLVAGWGGGLATWVKYVDQINPGGIYTFAIGGKKAPPTFPAKEPRDLINLDFDATQEQIENGQRLFGRYCGFCHGDGVIPNLSYSKPEIFESFTQIVGDGIFLENGMPKFNDRLSEQNINDIKNYILSNAKQQRTKLIGQE</sequence>
<dbReference type="GO" id="GO:0020037">
    <property type="term" value="F:heme binding"/>
    <property type="evidence" value="ECO:0007669"/>
    <property type="project" value="InterPro"/>
</dbReference>
<dbReference type="GO" id="GO:0005509">
    <property type="term" value="F:calcium ion binding"/>
    <property type="evidence" value="ECO:0007669"/>
    <property type="project" value="InterPro"/>
</dbReference>
<feature type="domain" description="Cytochrome c" evidence="12">
    <location>
        <begin position="613"/>
        <end position="686"/>
    </location>
</feature>
<dbReference type="STRING" id="228957.SAMN04488008_10411"/>
<dbReference type="Proteomes" id="UP000198990">
    <property type="component" value="Unassembled WGS sequence"/>
</dbReference>
<name>A0A1H7QKK6_9FLAO</name>
<dbReference type="SMART" id="SM00564">
    <property type="entry name" value="PQQ"/>
    <property type="match status" value="5"/>
</dbReference>
<evidence type="ECO:0000256" key="10">
    <source>
        <dbReference type="ARBA" id="ARBA00023157"/>
    </source>
</evidence>
<evidence type="ECO:0000259" key="12">
    <source>
        <dbReference type="PROSITE" id="PS51007"/>
    </source>
</evidence>
<comment type="similarity">
    <text evidence="3">Belongs to the bacterial PQQ dehydrogenase family.</text>
</comment>
<comment type="cofactor">
    <cofactor evidence="2">
        <name>pyrroloquinoline quinone</name>
        <dbReference type="ChEBI" id="CHEBI:58442"/>
    </cofactor>
</comment>
<dbReference type="RefSeq" id="WP_091623320.1">
    <property type="nucleotide sequence ID" value="NZ_FNZN01000004.1"/>
</dbReference>
<dbReference type="GO" id="GO:0016020">
    <property type="term" value="C:membrane"/>
    <property type="evidence" value="ECO:0007669"/>
    <property type="project" value="InterPro"/>
</dbReference>
<evidence type="ECO:0000256" key="11">
    <source>
        <dbReference type="PROSITE-ProRule" id="PRU00433"/>
    </source>
</evidence>
<comment type="cofactor">
    <cofactor evidence="1">
        <name>Ca(2+)</name>
        <dbReference type="ChEBI" id="CHEBI:29108"/>
    </cofactor>
</comment>
<dbReference type="AlphaFoldDB" id="A0A1H7QKK6"/>
<evidence type="ECO:0000313" key="13">
    <source>
        <dbReference type="EMBL" id="SEL48492.1"/>
    </source>
</evidence>
<dbReference type="Pfam" id="PF13442">
    <property type="entry name" value="Cytochrome_CBB3"/>
    <property type="match status" value="1"/>
</dbReference>
<dbReference type="PROSITE" id="PS51007">
    <property type="entry name" value="CYTC"/>
    <property type="match status" value="1"/>
</dbReference>
<dbReference type="Gene3D" id="2.140.10.10">
    <property type="entry name" value="Quinoprotein alcohol dehydrogenase-like superfamily"/>
    <property type="match status" value="1"/>
</dbReference>
<keyword evidence="5 11" id="KW-0479">Metal-binding</keyword>
<dbReference type="Pfam" id="PF01011">
    <property type="entry name" value="PQQ"/>
    <property type="match status" value="2"/>
</dbReference>
<evidence type="ECO:0000256" key="9">
    <source>
        <dbReference type="ARBA" id="ARBA00023004"/>
    </source>
</evidence>
<evidence type="ECO:0000256" key="6">
    <source>
        <dbReference type="ARBA" id="ARBA00022729"/>
    </source>
</evidence>
<dbReference type="InterPro" id="IPR002372">
    <property type="entry name" value="PQQ_rpt_dom"/>
</dbReference>
<evidence type="ECO:0000256" key="1">
    <source>
        <dbReference type="ARBA" id="ARBA00001913"/>
    </source>
</evidence>
<dbReference type="CDD" id="cd10279">
    <property type="entry name" value="PQQ_ADH_II"/>
    <property type="match status" value="1"/>
</dbReference>
<keyword evidence="9 11" id="KW-0408">Iron</keyword>
<proteinExistence type="inferred from homology"/>
<dbReference type="InterPro" id="IPR018391">
    <property type="entry name" value="PQQ_b-propeller_rpt"/>
</dbReference>
<keyword evidence="7" id="KW-0106">Calcium</keyword>
<evidence type="ECO:0000256" key="8">
    <source>
        <dbReference type="ARBA" id="ARBA00023002"/>
    </source>
</evidence>
<evidence type="ECO:0000256" key="2">
    <source>
        <dbReference type="ARBA" id="ARBA00001931"/>
    </source>
</evidence>
<keyword evidence="4 11" id="KW-0349">Heme</keyword>
<accession>A0A1H7QKK6</accession>